<name>A0A9W6XKV3_9STRA</name>
<dbReference type="AlphaFoldDB" id="A0A9W6XKV3"/>
<evidence type="ECO:0000313" key="2">
    <source>
        <dbReference type="Proteomes" id="UP001165121"/>
    </source>
</evidence>
<accession>A0A9W6XKV3</accession>
<organism evidence="1 2">
    <name type="scientific">Phytophthora fragariaefolia</name>
    <dbReference type="NCBI Taxonomy" id="1490495"/>
    <lineage>
        <taxon>Eukaryota</taxon>
        <taxon>Sar</taxon>
        <taxon>Stramenopiles</taxon>
        <taxon>Oomycota</taxon>
        <taxon>Peronosporomycetes</taxon>
        <taxon>Peronosporales</taxon>
        <taxon>Peronosporaceae</taxon>
        <taxon>Phytophthora</taxon>
    </lineage>
</organism>
<evidence type="ECO:0000313" key="1">
    <source>
        <dbReference type="EMBL" id="GMF40817.1"/>
    </source>
</evidence>
<keyword evidence="2" id="KW-1185">Reference proteome</keyword>
<reference evidence="1" key="1">
    <citation type="submission" date="2023-04" db="EMBL/GenBank/DDBJ databases">
        <title>Phytophthora fragariaefolia NBRC 109709.</title>
        <authorList>
            <person name="Ichikawa N."/>
            <person name="Sato H."/>
            <person name="Tonouchi N."/>
        </authorList>
    </citation>
    <scope>NUCLEOTIDE SEQUENCE</scope>
    <source>
        <strain evidence="1">NBRC 109709</strain>
    </source>
</reference>
<dbReference type="Proteomes" id="UP001165121">
    <property type="component" value="Unassembled WGS sequence"/>
</dbReference>
<dbReference type="OrthoDB" id="192262at2759"/>
<protein>
    <submittedName>
        <fullName evidence="1">Unnamed protein product</fullName>
    </submittedName>
</protein>
<gene>
    <name evidence="1" type="ORF">Pfra01_001266400</name>
</gene>
<comment type="caution">
    <text evidence="1">The sequence shown here is derived from an EMBL/GenBank/DDBJ whole genome shotgun (WGS) entry which is preliminary data.</text>
</comment>
<sequence>MFDLQPLIGRNGVMSGQVASTWKNRLFRLLTGMELTLQAADVLWLAKAREAPRDTRLAVLLPPVGERDEGLPLPCSVSIPTEDLAEQKKTSLLEQPVTFQLLHKDRVVATYALKLRGCIPVLAEGSVEWTQPVMHEDVCAVSVELCSVPCTGS</sequence>
<dbReference type="EMBL" id="BSXT01001288">
    <property type="protein sequence ID" value="GMF40817.1"/>
    <property type="molecule type" value="Genomic_DNA"/>
</dbReference>
<proteinExistence type="predicted"/>